<protein>
    <submittedName>
        <fullName evidence="1">Lipase 1-like</fullName>
    </submittedName>
</protein>
<reference evidence="1 2" key="1">
    <citation type="journal article" date="2017" name="Gigascience">
        <title>Draft genome of the honey bee ectoparasitic mite, Tropilaelaps mercedesae, is shaped by the parasitic life history.</title>
        <authorList>
            <person name="Dong X."/>
            <person name="Armstrong S.D."/>
            <person name="Xia D."/>
            <person name="Makepeace B.L."/>
            <person name="Darby A.C."/>
            <person name="Kadowaki T."/>
        </authorList>
    </citation>
    <scope>NUCLEOTIDE SEQUENCE [LARGE SCALE GENOMIC DNA]</scope>
    <source>
        <strain evidence="1">Wuxi-XJTLU</strain>
    </source>
</reference>
<dbReference type="SUPFAM" id="SSF53474">
    <property type="entry name" value="alpha/beta-Hydrolases"/>
    <property type="match status" value="1"/>
</dbReference>
<gene>
    <name evidence="1" type="ORF">BIW11_09541</name>
</gene>
<dbReference type="PANTHER" id="PTHR11005">
    <property type="entry name" value="LYSOSOMAL ACID LIPASE-RELATED"/>
    <property type="match status" value="1"/>
</dbReference>
<dbReference type="Proteomes" id="UP000192247">
    <property type="component" value="Unassembled WGS sequence"/>
</dbReference>
<proteinExistence type="predicted"/>
<dbReference type="AlphaFoldDB" id="A0A1V9XK02"/>
<comment type="caution">
    <text evidence="1">The sequence shown here is derived from an EMBL/GenBank/DDBJ whole genome shotgun (WGS) entry which is preliminary data.</text>
</comment>
<dbReference type="EMBL" id="MNPL01009368">
    <property type="protein sequence ID" value="OQR73761.1"/>
    <property type="molecule type" value="Genomic_DNA"/>
</dbReference>
<name>A0A1V9XK02_9ACAR</name>
<evidence type="ECO:0000313" key="1">
    <source>
        <dbReference type="EMBL" id="OQR73761.1"/>
    </source>
</evidence>
<dbReference type="InterPro" id="IPR029058">
    <property type="entry name" value="AB_hydrolase_fold"/>
</dbReference>
<evidence type="ECO:0000313" key="2">
    <source>
        <dbReference type="Proteomes" id="UP000192247"/>
    </source>
</evidence>
<organism evidence="1 2">
    <name type="scientific">Tropilaelaps mercedesae</name>
    <dbReference type="NCBI Taxonomy" id="418985"/>
    <lineage>
        <taxon>Eukaryota</taxon>
        <taxon>Metazoa</taxon>
        <taxon>Ecdysozoa</taxon>
        <taxon>Arthropoda</taxon>
        <taxon>Chelicerata</taxon>
        <taxon>Arachnida</taxon>
        <taxon>Acari</taxon>
        <taxon>Parasitiformes</taxon>
        <taxon>Mesostigmata</taxon>
        <taxon>Gamasina</taxon>
        <taxon>Dermanyssoidea</taxon>
        <taxon>Laelapidae</taxon>
        <taxon>Tropilaelaps</taxon>
    </lineage>
</organism>
<dbReference type="OrthoDB" id="9974421at2759"/>
<sequence length="218" mass="24712">MGVVLFSRLAWPLSDFILKIEALAAIWPYISPFDNLCARTGDLCGIFLTYAGFKSDHYLNVSRFGIYLEHIPAGTSLKTFMYYAQTRQSGCDGSVREFDYDQGPLTSLLISLGLKESTNMKKYGSLEPPLLDPRNIRVPVKLYYSDGDDFVPEKEVLNLAKDIGLPSWNLHRIADARFAHVNFVFNKGRNDFILHAIDFFQGGNASWSEDLQRPSRKD</sequence>
<dbReference type="STRING" id="418985.A0A1V9XK02"/>
<dbReference type="InParanoid" id="A0A1V9XK02"/>
<dbReference type="Gene3D" id="3.40.50.1820">
    <property type="entry name" value="alpha/beta hydrolase"/>
    <property type="match status" value="1"/>
</dbReference>
<keyword evidence="2" id="KW-1185">Reference proteome</keyword>
<accession>A0A1V9XK02</accession>